<reference evidence="10 11" key="1">
    <citation type="journal article" date="2019" name="Int. J. Syst. Evol. Microbiol.">
        <title>The Global Catalogue of Microorganisms (GCM) 10K type strain sequencing project: providing services to taxonomists for standard genome sequencing and annotation.</title>
        <authorList>
            <consortium name="The Broad Institute Genomics Platform"/>
            <consortium name="The Broad Institute Genome Sequencing Center for Infectious Disease"/>
            <person name="Wu L."/>
            <person name="Ma J."/>
        </authorList>
    </citation>
    <scope>NUCLEOTIDE SEQUENCE [LARGE SCALE GENOMIC DNA]</scope>
    <source>
        <strain evidence="10 11">JCM 14326</strain>
    </source>
</reference>
<evidence type="ECO:0000313" key="10">
    <source>
        <dbReference type="EMBL" id="GAA1860172.1"/>
    </source>
</evidence>
<feature type="active site" description="Nucleophile" evidence="6">
    <location>
        <position position="286"/>
    </location>
</feature>
<evidence type="ECO:0000259" key="9">
    <source>
        <dbReference type="PROSITE" id="PS52029"/>
    </source>
</evidence>
<dbReference type="InterPro" id="IPR038063">
    <property type="entry name" value="Transpep_catalytic_dom"/>
</dbReference>
<comment type="caution">
    <text evidence="10">The sequence shown here is derived from an EMBL/GenBank/DDBJ whole genome shotgun (WGS) entry which is preliminary data.</text>
</comment>
<keyword evidence="5 6" id="KW-0961">Cell wall biogenesis/degradation</keyword>
<feature type="region of interest" description="Disordered" evidence="7">
    <location>
        <begin position="55"/>
        <end position="79"/>
    </location>
</feature>
<evidence type="ECO:0000256" key="4">
    <source>
        <dbReference type="ARBA" id="ARBA00022984"/>
    </source>
</evidence>
<sequence length="310" mass="32174">MNASVEQAGTRGDSPGSGLRPGWIAALVAGVAMLVVIAVTAAFTVFRDQPASDSGEAVASVPSLSPGQPASREPRVEPADFDLRDLSVPTIESVFPAMPRTRVSSLGDLPGKVAVPARDLTPVWAAADVSKRPRLALAATQYDYAARWLVLDTKNDMVKVLLPYGRGALPSADPEAVNGVSGWLRTKDVTIEREDRSIVIDLSDRVVEVDTGDGPTTTLPAGIGTPATPTPQGLTQVMTVTTASNTGLSLFLSAQSESLDTFAGVNYAATALHVGVGQGQEISNGCIRLTPEGLDAVKDLPAGVPVLVRA</sequence>
<feature type="transmembrane region" description="Helical" evidence="8">
    <location>
        <begin position="23"/>
        <end position="46"/>
    </location>
</feature>
<evidence type="ECO:0000256" key="5">
    <source>
        <dbReference type="ARBA" id="ARBA00023316"/>
    </source>
</evidence>
<keyword evidence="8" id="KW-0472">Membrane</keyword>
<gene>
    <name evidence="10" type="ORF">GCM10009751_17130</name>
</gene>
<feature type="domain" description="L,D-TPase catalytic" evidence="9">
    <location>
        <begin position="196"/>
        <end position="309"/>
    </location>
</feature>
<comment type="pathway">
    <text evidence="1 6">Cell wall biogenesis; peptidoglycan biosynthesis.</text>
</comment>
<dbReference type="PROSITE" id="PS52029">
    <property type="entry name" value="LD_TPASE"/>
    <property type="match status" value="1"/>
</dbReference>
<dbReference type="Pfam" id="PF03734">
    <property type="entry name" value="YkuD"/>
    <property type="match status" value="1"/>
</dbReference>
<evidence type="ECO:0000256" key="8">
    <source>
        <dbReference type="SAM" id="Phobius"/>
    </source>
</evidence>
<keyword evidence="8" id="KW-1133">Transmembrane helix</keyword>
<evidence type="ECO:0000256" key="6">
    <source>
        <dbReference type="PROSITE-ProRule" id="PRU01373"/>
    </source>
</evidence>
<evidence type="ECO:0000313" key="11">
    <source>
        <dbReference type="Proteomes" id="UP001501094"/>
    </source>
</evidence>
<organism evidence="10 11">
    <name type="scientific">Myceligenerans crystallogenes</name>
    <dbReference type="NCBI Taxonomy" id="316335"/>
    <lineage>
        <taxon>Bacteria</taxon>
        <taxon>Bacillati</taxon>
        <taxon>Actinomycetota</taxon>
        <taxon>Actinomycetes</taxon>
        <taxon>Micrococcales</taxon>
        <taxon>Promicromonosporaceae</taxon>
        <taxon>Myceligenerans</taxon>
    </lineage>
</organism>
<keyword evidence="4 6" id="KW-0573">Peptidoglycan synthesis</keyword>
<dbReference type="SUPFAM" id="SSF141523">
    <property type="entry name" value="L,D-transpeptidase catalytic domain-like"/>
    <property type="match status" value="1"/>
</dbReference>
<evidence type="ECO:0000256" key="2">
    <source>
        <dbReference type="ARBA" id="ARBA00022679"/>
    </source>
</evidence>
<keyword evidence="2" id="KW-0808">Transferase</keyword>
<dbReference type="Gene3D" id="2.40.440.10">
    <property type="entry name" value="L,D-transpeptidase catalytic domain-like"/>
    <property type="match status" value="1"/>
</dbReference>
<evidence type="ECO:0000256" key="3">
    <source>
        <dbReference type="ARBA" id="ARBA00022960"/>
    </source>
</evidence>
<evidence type="ECO:0000256" key="1">
    <source>
        <dbReference type="ARBA" id="ARBA00004752"/>
    </source>
</evidence>
<evidence type="ECO:0000256" key="7">
    <source>
        <dbReference type="SAM" id="MobiDB-lite"/>
    </source>
</evidence>
<name>A0ABN2NA93_9MICO</name>
<keyword evidence="8" id="KW-0812">Transmembrane</keyword>
<dbReference type="EMBL" id="BAAANL010000003">
    <property type="protein sequence ID" value="GAA1860172.1"/>
    <property type="molecule type" value="Genomic_DNA"/>
</dbReference>
<proteinExistence type="predicted"/>
<dbReference type="RefSeq" id="WP_344101598.1">
    <property type="nucleotide sequence ID" value="NZ_BAAANL010000003.1"/>
</dbReference>
<dbReference type="Proteomes" id="UP001501094">
    <property type="component" value="Unassembled WGS sequence"/>
</dbReference>
<dbReference type="CDD" id="cd16913">
    <property type="entry name" value="YkuD_like"/>
    <property type="match status" value="1"/>
</dbReference>
<dbReference type="InterPro" id="IPR005490">
    <property type="entry name" value="LD_TPept_cat_dom"/>
</dbReference>
<feature type="active site" description="Proton donor/acceptor" evidence="6">
    <location>
        <position position="273"/>
    </location>
</feature>
<keyword evidence="11" id="KW-1185">Reference proteome</keyword>
<accession>A0ABN2NA93</accession>
<protein>
    <recommendedName>
        <fullName evidence="9">L,D-TPase catalytic domain-containing protein</fullName>
    </recommendedName>
</protein>
<keyword evidence="3 6" id="KW-0133">Cell shape</keyword>